<keyword evidence="1" id="KW-0732">Signal</keyword>
<evidence type="ECO:0000256" key="1">
    <source>
        <dbReference type="SAM" id="SignalP"/>
    </source>
</evidence>
<dbReference type="PANTHER" id="PTHR11533">
    <property type="entry name" value="PROTEASE M1 ZINC METALLOPROTEASE"/>
    <property type="match status" value="1"/>
</dbReference>
<sequence length="768" mass="88467">MKLLKYASFAALFLFAGMSYAQDDTTTDERKPGHTNNNRFKQLYEEFSTPNVYRSASGTPGPNYYQQQADYKMDIVLDDKNARISGNETITYTNNSPDDLEYLWVQLDQNVRAKDSKSKLIEPNGAQPATMAGSFVQEHMGSGFDGGFNIIEVKNEKGGNLPHTINRTMMRVDMPSKLKSGDKFTFSIKWNYNIPDHTVDRARSGYEKFEDGNNGYVIAQFYPRMAVYNDVEGWQNSQFWGRDEFALPFGNFDVNITVPADHTLDATGELLNRKEVFSKEMMNRFEKAKKSFDTPVIIVTQAEAEAASKGFATGTKTWKFRAENVRDYGFATSRRYIWDMMAVKLGSKNVMAVSMYPPEGNPLWEDYSTKVVASTLKSYSRMSFDYPYHKAISVHAKNQGMEYPMICWNYGRPEKDGTYSERTKYGMMSVIIHEVGHNYFPMIVNSDERQWTWMDEGLNTFVQYVAEQDFGEWYPEAIAPNKAYPSRRGPAKNIVNYMAGEQDEMAPIMTKGLNTYNFGANAYAKPATGLNILRETIMGRELFDYAFRTYSQRWMFKHPTPEDFFRTMEDASAVDLDWFWRAWFYSTDYTDIGVEDVKTFYVTSKMNKQVRDMMEQRGMKESDLPPLVYLVEEGSEDFEESMRTATLNDVKTLQEYIMDNVPANERANLKNPKYFYEVTFNKPGGIPMPIIAEYTYSDGSTERVTYPAQIWRKNDKSVGKLLASDKEITKIVVDPDEETADIDTSNNTWPKRKKLGEFDTFKNKVKEN</sequence>
<dbReference type="RefSeq" id="WP_068593413.1">
    <property type="nucleotide sequence ID" value="NZ_LRXL01000052.1"/>
</dbReference>
<keyword evidence="3" id="KW-0378">Hydrolase</keyword>
<keyword evidence="4" id="KW-1185">Reference proteome</keyword>
<dbReference type="Gene3D" id="1.10.390.10">
    <property type="entry name" value="Neutral Protease Domain 2"/>
    <property type="match status" value="1"/>
</dbReference>
<dbReference type="PANTHER" id="PTHR11533:SF174">
    <property type="entry name" value="PUROMYCIN-SENSITIVE AMINOPEPTIDASE-RELATED"/>
    <property type="match status" value="1"/>
</dbReference>
<evidence type="ECO:0000313" key="4">
    <source>
        <dbReference type="Proteomes" id="UP000077013"/>
    </source>
</evidence>
<dbReference type="GO" id="GO:0005737">
    <property type="term" value="C:cytoplasm"/>
    <property type="evidence" value="ECO:0007669"/>
    <property type="project" value="TreeGrafter"/>
</dbReference>
<dbReference type="Proteomes" id="UP000077013">
    <property type="component" value="Unassembled WGS sequence"/>
</dbReference>
<dbReference type="GO" id="GO:0042277">
    <property type="term" value="F:peptide binding"/>
    <property type="evidence" value="ECO:0007669"/>
    <property type="project" value="TreeGrafter"/>
</dbReference>
<protein>
    <submittedName>
        <fullName evidence="3">Aminopeptidase</fullName>
    </submittedName>
</protein>
<dbReference type="GO" id="GO:0005615">
    <property type="term" value="C:extracellular space"/>
    <property type="evidence" value="ECO:0007669"/>
    <property type="project" value="TreeGrafter"/>
</dbReference>
<dbReference type="GO" id="GO:0070006">
    <property type="term" value="F:metalloaminopeptidase activity"/>
    <property type="evidence" value="ECO:0007669"/>
    <property type="project" value="TreeGrafter"/>
</dbReference>
<feature type="domain" description="Peptidase M1 membrane alanine aminopeptidase" evidence="2">
    <location>
        <begin position="400"/>
        <end position="583"/>
    </location>
</feature>
<keyword evidence="3" id="KW-0031">Aminopeptidase</keyword>
<gene>
    <name evidence="3" type="ORF">ULVI_13975</name>
</gene>
<dbReference type="CDD" id="cd09604">
    <property type="entry name" value="M1_APN_like"/>
    <property type="match status" value="1"/>
</dbReference>
<dbReference type="InterPro" id="IPR014782">
    <property type="entry name" value="Peptidase_M1_dom"/>
</dbReference>
<keyword evidence="3" id="KW-0645">Protease</keyword>
<name>A0A167F3N3_9FLAO</name>
<dbReference type="STRING" id="1763537.ULVI_13975"/>
<organism evidence="3 4">
    <name type="scientific">Cochleicola gelatinilyticus</name>
    <dbReference type="NCBI Taxonomy" id="1763537"/>
    <lineage>
        <taxon>Bacteria</taxon>
        <taxon>Pseudomonadati</taxon>
        <taxon>Bacteroidota</taxon>
        <taxon>Flavobacteriia</taxon>
        <taxon>Flavobacteriales</taxon>
        <taxon>Flavobacteriaceae</taxon>
        <taxon>Cochleicola</taxon>
    </lineage>
</organism>
<dbReference type="InterPro" id="IPR027268">
    <property type="entry name" value="Peptidase_M4/M1_CTD_sf"/>
</dbReference>
<feature type="chain" id="PRO_5007886110" evidence="1">
    <location>
        <begin position="22"/>
        <end position="768"/>
    </location>
</feature>
<evidence type="ECO:0000259" key="2">
    <source>
        <dbReference type="Pfam" id="PF01433"/>
    </source>
</evidence>
<dbReference type="Pfam" id="PF01433">
    <property type="entry name" value="Peptidase_M1"/>
    <property type="match status" value="1"/>
</dbReference>
<dbReference type="AlphaFoldDB" id="A0A167F3N3"/>
<dbReference type="InterPro" id="IPR050344">
    <property type="entry name" value="Peptidase_M1_aminopeptidases"/>
</dbReference>
<dbReference type="OrthoDB" id="9814383at2"/>
<dbReference type="GO" id="GO:0043171">
    <property type="term" value="P:peptide catabolic process"/>
    <property type="evidence" value="ECO:0007669"/>
    <property type="project" value="TreeGrafter"/>
</dbReference>
<proteinExistence type="predicted"/>
<accession>A0A167F3N3</accession>
<reference evidence="3 4" key="1">
    <citation type="submission" date="2016-02" db="EMBL/GenBank/DDBJ databases">
        <title>Ulvibacter sp. LPB0005, isolated from Thais luteostoma.</title>
        <authorList>
            <person name="Shin S.-K."/>
            <person name="Yi H."/>
        </authorList>
    </citation>
    <scope>NUCLEOTIDE SEQUENCE [LARGE SCALE GENOMIC DNA]</scope>
    <source>
        <strain evidence="3 4">LPB0005</strain>
    </source>
</reference>
<dbReference type="GO" id="GO:0016020">
    <property type="term" value="C:membrane"/>
    <property type="evidence" value="ECO:0007669"/>
    <property type="project" value="TreeGrafter"/>
</dbReference>
<comment type="caution">
    <text evidence="3">The sequence shown here is derived from an EMBL/GenBank/DDBJ whole genome shotgun (WGS) entry which is preliminary data.</text>
</comment>
<dbReference type="GO" id="GO:0008270">
    <property type="term" value="F:zinc ion binding"/>
    <property type="evidence" value="ECO:0007669"/>
    <property type="project" value="InterPro"/>
</dbReference>
<feature type="signal peptide" evidence="1">
    <location>
        <begin position="1"/>
        <end position="21"/>
    </location>
</feature>
<dbReference type="SUPFAM" id="SSF55486">
    <property type="entry name" value="Metalloproteases ('zincins'), catalytic domain"/>
    <property type="match status" value="1"/>
</dbReference>
<dbReference type="EMBL" id="LRXL01000052">
    <property type="protein sequence ID" value="OAB76159.1"/>
    <property type="molecule type" value="Genomic_DNA"/>
</dbReference>
<evidence type="ECO:0000313" key="3">
    <source>
        <dbReference type="EMBL" id="OAB76159.1"/>
    </source>
</evidence>